<dbReference type="PANTHER" id="PTHR45947">
    <property type="entry name" value="SULFOQUINOVOSYL TRANSFERASE SQD2"/>
    <property type="match status" value="1"/>
</dbReference>
<evidence type="ECO:0008006" key="5">
    <source>
        <dbReference type="Google" id="ProtNLM"/>
    </source>
</evidence>
<proteinExistence type="predicted"/>
<name>A0A1F4PZE5_UNCSA</name>
<dbReference type="Gene3D" id="3.40.50.2000">
    <property type="entry name" value="Glycogen Phosphorylase B"/>
    <property type="match status" value="2"/>
</dbReference>
<reference evidence="3 4" key="1">
    <citation type="journal article" date="2016" name="Nat. Commun.">
        <title>Thousands of microbial genomes shed light on interconnected biogeochemical processes in an aquifer system.</title>
        <authorList>
            <person name="Anantharaman K."/>
            <person name="Brown C.T."/>
            <person name="Hug L.A."/>
            <person name="Sharon I."/>
            <person name="Castelle C.J."/>
            <person name="Probst A.J."/>
            <person name="Thomas B.C."/>
            <person name="Singh A."/>
            <person name="Wilkins M.J."/>
            <person name="Karaoz U."/>
            <person name="Brodie E.L."/>
            <person name="Williams K.H."/>
            <person name="Hubbard S.S."/>
            <person name="Banfield J.F."/>
        </authorList>
    </citation>
    <scope>NUCLEOTIDE SEQUENCE [LARGE SCALE GENOMIC DNA]</scope>
</reference>
<dbReference type="SUPFAM" id="SSF53756">
    <property type="entry name" value="UDP-Glycosyltransferase/glycogen phosphorylase"/>
    <property type="match status" value="1"/>
</dbReference>
<evidence type="ECO:0000259" key="1">
    <source>
        <dbReference type="Pfam" id="PF00534"/>
    </source>
</evidence>
<evidence type="ECO:0000313" key="4">
    <source>
        <dbReference type="Proteomes" id="UP000178724"/>
    </source>
</evidence>
<accession>A0A1F4PZE5</accession>
<organism evidence="3 4">
    <name type="scientific">candidate division WOR-1 bacterium RIFCSPHIGHO2_01_FULL_53_15</name>
    <dbReference type="NCBI Taxonomy" id="1802564"/>
    <lineage>
        <taxon>Bacteria</taxon>
        <taxon>Bacillati</taxon>
        <taxon>Saganbacteria</taxon>
    </lineage>
</organism>
<sequence length="373" mass="42158">MRVAFFADSYKPYLSGVTNTIEILANELRRLGHRVYILAPRYPGHADTDPDIIRFPSFAGGYPKFRLAIPYVREIPEVDIIHAHSPFQAGLLARFVARRRRIPFVYSFHTLFTRYVHFARFIPAGLAKMGIIAYLQAFCRGTDKIITPSEMAKRVLRAWKIQRPIEVVPSGVELHHFSNRRAELRKKYHIPAEAKVLLYAGRLSKEKNILFLLKMYSELRTHNSILVLIGGGPLLKKIQETRDNNQTIILTGEIPYPEILSYYSIGDIFVFSSTTETQGLVLAEAKAAGLPIVALFAGGLVDSVRSGLDGYLVPRNMDKFVEHVKRLLGDDNLRGEMSRAALEDARERFASDVVAKRVETVYNSLIKGGQNDK</sequence>
<dbReference type="InterPro" id="IPR028098">
    <property type="entry name" value="Glyco_trans_4-like_N"/>
</dbReference>
<dbReference type="PANTHER" id="PTHR45947:SF3">
    <property type="entry name" value="SULFOQUINOVOSYL TRANSFERASE SQD2"/>
    <property type="match status" value="1"/>
</dbReference>
<dbReference type="Pfam" id="PF00534">
    <property type="entry name" value="Glycos_transf_1"/>
    <property type="match status" value="1"/>
</dbReference>
<dbReference type="Pfam" id="PF13439">
    <property type="entry name" value="Glyco_transf_4"/>
    <property type="match status" value="1"/>
</dbReference>
<comment type="caution">
    <text evidence="3">The sequence shown here is derived from an EMBL/GenBank/DDBJ whole genome shotgun (WGS) entry which is preliminary data.</text>
</comment>
<dbReference type="GO" id="GO:0016757">
    <property type="term" value="F:glycosyltransferase activity"/>
    <property type="evidence" value="ECO:0007669"/>
    <property type="project" value="InterPro"/>
</dbReference>
<dbReference type="InterPro" id="IPR050194">
    <property type="entry name" value="Glycosyltransferase_grp1"/>
</dbReference>
<protein>
    <recommendedName>
        <fullName evidence="5">Glycosyl transferase family 1</fullName>
    </recommendedName>
</protein>
<dbReference type="EMBL" id="METM01000031">
    <property type="protein sequence ID" value="OGB89007.1"/>
    <property type="molecule type" value="Genomic_DNA"/>
</dbReference>
<evidence type="ECO:0000259" key="2">
    <source>
        <dbReference type="Pfam" id="PF13439"/>
    </source>
</evidence>
<dbReference type="AlphaFoldDB" id="A0A1F4PZE5"/>
<dbReference type="InterPro" id="IPR001296">
    <property type="entry name" value="Glyco_trans_1"/>
</dbReference>
<feature type="domain" description="Glycosyltransferase subfamily 4-like N-terminal" evidence="2">
    <location>
        <begin position="15"/>
        <end position="174"/>
    </location>
</feature>
<feature type="domain" description="Glycosyl transferase family 1" evidence="1">
    <location>
        <begin position="181"/>
        <end position="341"/>
    </location>
</feature>
<gene>
    <name evidence="3" type="ORF">A2625_04700</name>
</gene>
<evidence type="ECO:0000313" key="3">
    <source>
        <dbReference type="EMBL" id="OGB89007.1"/>
    </source>
</evidence>
<dbReference type="Proteomes" id="UP000178724">
    <property type="component" value="Unassembled WGS sequence"/>
</dbReference>